<evidence type="ECO:0000313" key="2">
    <source>
        <dbReference type="Proteomes" id="UP001164250"/>
    </source>
</evidence>
<dbReference type="Proteomes" id="UP001164250">
    <property type="component" value="Chromosome 4"/>
</dbReference>
<gene>
    <name evidence="1" type="ORF">Patl1_19962</name>
</gene>
<dbReference type="EMBL" id="CM047900">
    <property type="protein sequence ID" value="KAJ0099195.1"/>
    <property type="molecule type" value="Genomic_DNA"/>
</dbReference>
<protein>
    <submittedName>
        <fullName evidence="1">Uncharacterized protein</fullName>
    </submittedName>
</protein>
<keyword evidence="2" id="KW-1185">Reference proteome</keyword>
<organism evidence="1 2">
    <name type="scientific">Pistacia atlantica</name>
    <dbReference type="NCBI Taxonomy" id="434234"/>
    <lineage>
        <taxon>Eukaryota</taxon>
        <taxon>Viridiplantae</taxon>
        <taxon>Streptophyta</taxon>
        <taxon>Embryophyta</taxon>
        <taxon>Tracheophyta</taxon>
        <taxon>Spermatophyta</taxon>
        <taxon>Magnoliopsida</taxon>
        <taxon>eudicotyledons</taxon>
        <taxon>Gunneridae</taxon>
        <taxon>Pentapetalae</taxon>
        <taxon>rosids</taxon>
        <taxon>malvids</taxon>
        <taxon>Sapindales</taxon>
        <taxon>Anacardiaceae</taxon>
        <taxon>Pistacia</taxon>
    </lineage>
</organism>
<sequence>MDCKWFWVLLVIMLVSSGEGCWEEERTALLQLKHVFSSMNYLQDWVENSNCCEWERVVCDNITSRVMKLELYDVGDGKVGGWYLNASLFSPFQQLLSLLVIMLVSSGEECWEEERTALLQLKPVFSSMNHLQDWVENSNCCEWERVMCDNITSRVMKLELYDVGDGKVGGWYLNASLFSPFQQLQSLDLSGNNIVGCIANKGFERLSRLGNLEGMNLARNNLNNNILSSLAGFSSLKYLYLFENGFNGAVTIEDCYKSVALMLVLSPESLHDGCRSPAMS</sequence>
<proteinExistence type="predicted"/>
<evidence type="ECO:0000313" key="1">
    <source>
        <dbReference type="EMBL" id="KAJ0099195.1"/>
    </source>
</evidence>
<comment type="caution">
    <text evidence="1">The sequence shown here is derived from an EMBL/GenBank/DDBJ whole genome shotgun (WGS) entry which is preliminary data.</text>
</comment>
<accession>A0ACC1BJH9</accession>
<name>A0ACC1BJH9_9ROSI</name>
<reference evidence="2" key="1">
    <citation type="journal article" date="2023" name="G3 (Bethesda)">
        <title>Genome assembly and association tests identify interacting loci associated with vigor, precocity, and sex in interspecific pistachio rootstocks.</title>
        <authorList>
            <person name="Palmer W."/>
            <person name="Jacygrad E."/>
            <person name="Sagayaradj S."/>
            <person name="Cavanaugh K."/>
            <person name="Han R."/>
            <person name="Bertier L."/>
            <person name="Beede B."/>
            <person name="Kafkas S."/>
            <person name="Golino D."/>
            <person name="Preece J."/>
            <person name="Michelmore R."/>
        </authorList>
    </citation>
    <scope>NUCLEOTIDE SEQUENCE [LARGE SCALE GENOMIC DNA]</scope>
</reference>